<proteinExistence type="predicted"/>
<comment type="subcellular location">
    <subcellularLocation>
        <location evidence="1">Cell membrane</location>
        <topology evidence="1">Multi-pass membrane protein</topology>
    </subcellularLocation>
</comment>
<evidence type="ECO:0000256" key="2">
    <source>
        <dbReference type="ARBA" id="ARBA00022448"/>
    </source>
</evidence>
<evidence type="ECO:0000256" key="4">
    <source>
        <dbReference type="ARBA" id="ARBA00022692"/>
    </source>
</evidence>
<protein>
    <submittedName>
        <fullName evidence="8">Na+/melibiose symporter-like transporter</fullName>
    </submittedName>
</protein>
<dbReference type="AlphaFoldDB" id="A0A7W8NGH4"/>
<accession>A0A7W8NGH4</accession>
<dbReference type="Gene3D" id="1.20.1250.20">
    <property type="entry name" value="MFS general substrate transporter like domains"/>
    <property type="match status" value="1"/>
</dbReference>
<evidence type="ECO:0000313" key="9">
    <source>
        <dbReference type="Proteomes" id="UP000552709"/>
    </source>
</evidence>
<organism evidence="8 9">
    <name type="scientific">Deinococcus humi</name>
    <dbReference type="NCBI Taxonomy" id="662880"/>
    <lineage>
        <taxon>Bacteria</taxon>
        <taxon>Thermotogati</taxon>
        <taxon>Deinococcota</taxon>
        <taxon>Deinococci</taxon>
        <taxon>Deinococcales</taxon>
        <taxon>Deinococcaceae</taxon>
        <taxon>Deinococcus</taxon>
    </lineage>
</organism>
<dbReference type="PANTHER" id="PTHR23513">
    <property type="entry name" value="INTEGRAL MEMBRANE EFFLUX PROTEIN-RELATED"/>
    <property type="match status" value="1"/>
</dbReference>
<sequence>MNAWWTGPTFRRLWLASTSANIGDGIGKTALPLLVASICRDPIIVTGVAVFASLPGLMFTLPFGALIHRLARRTLLVVAHAARAVLLAPAVFPGHLHIALLYGLAFVLGTAETLADGTAETVVPSLVENEHLEDANGAL</sequence>
<evidence type="ECO:0000256" key="7">
    <source>
        <dbReference type="SAM" id="Phobius"/>
    </source>
</evidence>
<keyword evidence="6 7" id="KW-0472">Membrane</keyword>
<dbReference type="EMBL" id="JACHFL010000007">
    <property type="protein sequence ID" value="MBB5363778.1"/>
    <property type="molecule type" value="Genomic_DNA"/>
</dbReference>
<keyword evidence="9" id="KW-1185">Reference proteome</keyword>
<evidence type="ECO:0000256" key="5">
    <source>
        <dbReference type="ARBA" id="ARBA00022989"/>
    </source>
</evidence>
<dbReference type="SUPFAM" id="SSF103473">
    <property type="entry name" value="MFS general substrate transporter"/>
    <property type="match status" value="1"/>
</dbReference>
<dbReference type="Pfam" id="PF05977">
    <property type="entry name" value="MFS_3"/>
    <property type="match status" value="1"/>
</dbReference>
<keyword evidence="2" id="KW-0813">Transport</keyword>
<feature type="transmembrane region" description="Helical" evidence="7">
    <location>
        <begin position="43"/>
        <end position="67"/>
    </location>
</feature>
<comment type="caution">
    <text evidence="8">The sequence shown here is derived from an EMBL/GenBank/DDBJ whole genome shotgun (WGS) entry which is preliminary data.</text>
</comment>
<evidence type="ECO:0000256" key="3">
    <source>
        <dbReference type="ARBA" id="ARBA00022475"/>
    </source>
</evidence>
<evidence type="ECO:0000256" key="1">
    <source>
        <dbReference type="ARBA" id="ARBA00004651"/>
    </source>
</evidence>
<keyword evidence="5 7" id="KW-1133">Transmembrane helix</keyword>
<gene>
    <name evidence="8" type="ORF">HNQ08_002885</name>
</gene>
<dbReference type="Proteomes" id="UP000552709">
    <property type="component" value="Unassembled WGS sequence"/>
</dbReference>
<dbReference type="PANTHER" id="PTHR23513:SF6">
    <property type="entry name" value="MAJOR FACILITATOR SUPERFAMILY ASSOCIATED DOMAIN-CONTAINING PROTEIN"/>
    <property type="match status" value="1"/>
</dbReference>
<name>A0A7W8NGH4_9DEIO</name>
<reference evidence="8 9" key="1">
    <citation type="submission" date="2020-08" db="EMBL/GenBank/DDBJ databases">
        <title>Genomic Encyclopedia of Type Strains, Phase IV (KMG-IV): sequencing the most valuable type-strain genomes for metagenomic binning, comparative biology and taxonomic classification.</title>
        <authorList>
            <person name="Goeker M."/>
        </authorList>
    </citation>
    <scope>NUCLEOTIDE SEQUENCE [LARGE SCALE GENOMIC DNA]</scope>
    <source>
        <strain evidence="8 9">DSM 27939</strain>
    </source>
</reference>
<dbReference type="InterPro" id="IPR036259">
    <property type="entry name" value="MFS_trans_sf"/>
</dbReference>
<keyword evidence="3" id="KW-1003">Cell membrane</keyword>
<evidence type="ECO:0000313" key="8">
    <source>
        <dbReference type="EMBL" id="MBB5363778.1"/>
    </source>
</evidence>
<dbReference type="RefSeq" id="WP_184133305.1">
    <property type="nucleotide sequence ID" value="NZ_JACHFL010000007.1"/>
</dbReference>
<evidence type="ECO:0000256" key="6">
    <source>
        <dbReference type="ARBA" id="ARBA00023136"/>
    </source>
</evidence>
<keyword evidence="4 7" id="KW-0812">Transmembrane</keyword>
<dbReference type="GO" id="GO:0005886">
    <property type="term" value="C:plasma membrane"/>
    <property type="evidence" value="ECO:0007669"/>
    <property type="project" value="UniProtKB-SubCell"/>
</dbReference>
<dbReference type="InterPro" id="IPR010290">
    <property type="entry name" value="TM_effector"/>
</dbReference>